<name>A0ABP1PXT2_9HEXA</name>
<proteinExistence type="predicted"/>
<sequence>MLIPLLVFGLLANLSAACFCDDMERGKLSFGSISSEDDFPKPIPMPRRSLEGEQQEKQLNPRLFKNVMAQRTPPNLLQVYTLLKGSDPVGRLVIDDYLQEPVVSRHSKKAEKGMLVDVMDFVTKTEDRNRRVGQNMRSSG</sequence>
<organism evidence="2 3">
    <name type="scientific">Orchesella dallaii</name>
    <dbReference type="NCBI Taxonomy" id="48710"/>
    <lineage>
        <taxon>Eukaryota</taxon>
        <taxon>Metazoa</taxon>
        <taxon>Ecdysozoa</taxon>
        <taxon>Arthropoda</taxon>
        <taxon>Hexapoda</taxon>
        <taxon>Collembola</taxon>
        <taxon>Entomobryomorpha</taxon>
        <taxon>Entomobryoidea</taxon>
        <taxon>Orchesellidae</taxon>
        <taxon>Orchesellinae</taxon>
        <taxon>Orchesella</taxon>
    </lineage>
</organism>
<accession>A0ABP1PXT2</accession>
<gene>
    <name evidence="2" type="ORF">ODALV1_LOCUS4376</name>
</gene>
<evidence type="ECO:0000313" key="2">
    <source>
        <dbReference type="EMBL" id="CAL8079484.1"/>
    </source>
</evidence>
<feature type="chain" id="PRO_5046413345" evidence="1">
    <location>
        <begin position="18"/>
        <end position="140"/>
    </location>
</feature>
<feature type="signal peptide" evidence="1">
    <location>
        <begin position="1"/>
        <end position="17"/>
    </location>
</feature>
<evidence type="ECO:0000313" key="3">
    <source>
        <dbReference type="Proteomes" id="UP001642540"/>
    </source>
</evidence>
<keyword evidence="3" id="KW-1185">Reference proteome</keyword>
<comment type="caution">
    <text evidence="2">The sequence shown here is derived from an EMBL/GenBank/DDBJ whole genome shotgun (WGS) entry which is preliminary data.</text>
</comment>
<keyword evidence="1" id="KW-0732">Signal</keyword>
<evidence type="ECO:0000256" key="1">
    <source>
        <dbReference type="SAM" id="SignalP"/>
    </source>
</evidence>
<reference evidence="2 3" key="1">
    <citation type="submission" date="2024-08" db="EMBL/GenBank/DDBJ databases">
        <authorList>
            <person name="Cucini C."/>
            <person name="Frati F."/>
        </authorList>
    </citation>
    <scope>NUCLEOTIDE SEQUENCE [LARGE SCALE GENOMIC DNA]</scope>
</reference>
<dbReference type="Proteomes" id="UP001642540">
    <property type="component" value="Unassembled WGS sequence"/>
</dbReference>
<dbReference type="EMBL" id="CAXLJM020000013">
    <property type="protein sequence ID" value="CAL8079484.1"/>
    <property type="molecule type" value="Genomic_DNA"/>
</dbReference>
<protein>
    <submittedName>
        <fullName evidence="2">Uncharacterized protein</fullName>
    </submittedName>
</protein>